<evidence type="ECO:0000256" key="5">
    <source>
        <dbReference type="ARBA" id="ARBA00023136"/>
    </source>
</evidence>
<dbReference type="InterPro" id="IPR010432">
    <property type="entry name" value="RDD"/>
</dbReference>
<gene>
    <name evidence="8" type="ORF">H8B22_04005</name>
</gene>
<feature type="domain" description="RDD" evidence="7">
    <location>
        <begin position="18"/>
        <end position="152"/>
    </location>
</feature>
<keyword evidence="9" id="KW-1185">Reference proteome</keyword>
<dbReference type="Pfam" id="PF06271">
    <property type="entry name" value="RDD"/>
    <property type="match status" value="1"/>
</dbReference>
<dbReference type="Proteomes" id="UP000516018">
    <property type="component" value="Chromosome"/>
</dbReference>
<keyword evidence="3 6" id="KW-0812">Transmembrane</keyword>
<keyword evidence="5 6" id="KW-0472">Membrane</keyword>
<dbReference type="AlphaFoldDB" id="A0A7H0FZC9"/>
<dbReference type="KEGG" id="lsx:H8B22_04005"/>
<evidence type="ECO:0000256" key="2">
    <source>
        <dbReference type="ARBA" id="ARBA00022475"/>
    </source>
</evidence>
<name>A0A7H0FZC9_9GAMM</name>
<keyword evidence="2" id="KW-1003">Cell membrane</keyword>
<comment type="subcellular location">
    <subcellularLocation>
        <location evidence="1">Cell membrane</location>
        <topology evidence="1">Multi-pass membrane protein</topology>
    </subcellularLocation>
</comment>
<feature type="transmembrane region" description="Helical" evidence="6">
    <location>
        <begin position="31"/>
        <end position="52"/>
    </location>
</feature>
<evidence type="ECO:0000256" key="3">
    <source>
        <dbReference type="ARBA" id="ARBA00022692"/>
    </source>
</evidence>
<proteinExistence type="predicted"/>
<feature type="transmembrane region" description="Helical" evidence="6">
    <location>
        <begin position="64"/>
        <end position="85"/>
    </location>
</feature>
<accession>A0A7H0FZC9</accession>
<evidence type="ECO:0000313" key="8">
    <source>
        <dbReference type="EMBL" id="QNP41395.1"/>
    </source>
</evidence>
<dbReference type="PANTHER" id="PTHR36115:SF10">
    <property type="entry name" value="RDD DOMAIN-CONTAINING PROTEIN"/>
    <property type="match status" value="1"/>
</dbReference>
<dbReference type="RefSeq" id="WP_187712831.1">
    <property type="nucleotide sequence ID" value="NZ_CP060820.1"/>
</dbReference>
<dbReference type="EMBL" id="CP060820">
    <property type="protein sequence ID" value="QNP41395.1"/>
    <property type="molecule type" value="Genomic_DNA"/>
</dbReference>
<protein>
    <submittedName>
        <fullName evidence="8">RDD family protein</fullName>
    </submittedName>
</protein>
<sequence>MPSSTNASPQPSSTRPVALIGWRLLALFYDFWPVLALWMVVSTAFTLGYTFLGHHDPHQNIPPYSPLAWALWLSCWVVAGVYATVSWRRGGQTLGMRPWRIRVVTADGSAASWSTLWARYAVGTLSLLLAGSGFWWAWLDRERRTWHDRASGMRVVRVAKR</sequence>
<organism evidence="8 9">
    <name type="scientific">Agrilutibacter terrestris</name>
    <dbReference type="NCBI Taxonomy" id="2865112"/>
    <lineage>
        <taxon>Bacteria</taxon>
        <taxon>Pseudomonadati</taxon>
        <taxon>Pseudomonadota</taxon>
        <taxon>Gammaproteobacteria</taxon>
        <taxon>Lysobacterales</taxon>
        <taxon>Lysobacteraceae</taxon>
        <taxon>Agrilutibacter</taxon>
    </lineage>
</organism>
<feature type="transmembrane region" description="Helical" evidence="6">
    <location>
        <begin position="117"/>
        <end position="139"/>
    </location>
</feature>
<keyword evidence="4 6" id="KW-1133">Transmembrane helix</keyword>
<evidence type="ECO:0000256" key="1">
    <source>
        <dbReference type="ARBA" id="ARBA00004651"/>
    </source>
</evidence>
<dbReference type="PANTHER" id="PTHR36115">
    <property type="entry name" value="PROLINE-RICH ANTIGEN HOMOLOG-RELATED"/>
    <property type="match status" value="1"/>
</dbReference>
<evidence type="ECO:0000313" key="9">
    <source>
        <dbReference type="Proteomes" id="UP000516018"/>
    </source>
</evidence>
<reference evidence="8 9" key="1">
    <citation type="submission" date="2020-08" db="EMBL/GenBank/DDBJ databases">
        <title>Lysobacter sp. II4 sp. nov., isolated from soil.</title>
        <authorList>
            <person name="Woo C.Y."/>
            <person name="Kim J."/>
        </authorList>
    </citation>
    <scope>NUCLEOTIDE SEQUENCE [LARGE SCALE GENOMIC DNA]</scope>
    <source>
        <strain evidence="8 9">II4</strain>
    </source>
</reference>
<evidence type="ECO:0000259" key="7">
    <source>
        <dbReference type="Pfam" id="PF06271"/>
    </source>
</evidence>
<dbReference type="InterPro" id="IPR051791">
    <property type="entry name" value="Pra-immunoreactive"/>
</dbReference>
<evidence type="ECO:0000256" key="4">
    <source>
        <dbReference type="ARBA" id="ARBA00022989"/>
    </source>
</evidence>
<evidence type="ECO:0000256" key="6">
    <source>
        <dbReference type="SAM" id="Phobius"/>
    </source>
</evidence>
<dbReference type="GO" id="GO:0005886">
    <property type="term" value="C:plasma membrane"/>
    <property type="evidence" value="ECO:0007669"/>
    <property type="project" value="UniProtKB-SubCell"/>
</dbReference>